<keyword evidence="1" id="KW-0472">Membrane</keyword>
<proteinExistence type="predicted"/>
<keyword evidence="3" id="KW-1185">Reference proteome</keyword>
<feature type="transmembrane region" description="Helical" evidence="1">
    <location>
        <begin position="333"/>
        <end position="353"/>
    </location>
</feature>
<protein>
    <submittedName>
        <fullName evidence="2">ABC-type transport system involved in multi-copper enzyme maturation, permease component</fullName>
    </submittedName>
</protein>
<keyword evidence="1" id="KW-1133">Transmembrane helix</keyword>
<feature type="transmembrane region" description="Helical" evidence="1">
    <location>
        <begin position="84"/>
        <end position="105"/>
    </location>
</feature>
<dbReference type="Proteomes" id="UP000199039">
    <property type="component" value="Unassembled WGS sequence"/>
</dbReference>
<reference evidence="2 3" key="1">
    <citation type="submission" date="2016-09" db="EMBL/GenBank/DDBJ databases">
        <authorList>
            <person name="Capua I."/>
            <person name="De Benedictis P."/>
            <person name="Joannis T."/>
            <person name="Lombin L.H."/>
            <person name="Cattoli G."/>
        </authorList>
    </citation>
    <scope>NUCLEOTIDE SEQUENCE [LARGE SCALE GENOMIC DNA]</scope>
    <source>
        <strain evidence="2 3">ISLP-3</strain>
    </source>
</reference>
<evidence type="ECO:0000313" key="3">
    <source>
        <dbReference type="Proteomes" id="UP000199039"/>
    </source>
</evidence>
<dbReference type="PANTHER" id="PTHR43471">
    <property type="entry name" value="ABC TRANSPORTER PERMEASE"/>
    <property type="match status" value="1"/>
</dbReference>
<evidence type="ECO:0000313" key="2">
    <source>
        <dbReference type="EMBL" id="SDB83349.1"/>
    </source>
</evidence>
<dbReference type="EMBL" id="FMYH01000001">
    <property type="protein sequence ID" value="SDB83349.1"/>
    <property type="molecule type" value="Genomic_DNA"/>
</dbReference>
<keyword evidence="1" id="KW-0812">Transmembrane</keyword>
<evidence type="ECO:0000256" key="1">
    <source>
        <dbReference type="SAM" id="Phobius"/>
    </source>
</evidence>
<feature type="transmembrane region" description="Helical" evidence="1">
    <location>
        <begin position="166"/>
        <end position="190"/>
    </location>
</feature>
<name>A0A1G6GN34_9MICO</name>
<sequence length="370" mass="39050">MTAFPYPAAPPKHPALPPALRPRGTWSLSWHGVRTVAKLELTQRLRSTKWKVALGVWFLVVGGICLLISTSVNYENTGLSQPGPLMFSLNVMFILSMGLLITPTLSSAAINGDRIAGTLAILQVTLLTPIEITLGKLLAGWLASLAFVVISVPFILWSFLAGGVAVGAVFSTLVLLTLMLGVVSAVSLGFSALTTKPTGSTVLSYLTVAFLTVGTLILFAVTLFPMSGTEQYSVQQASEWDNKSGDVVACEWQDTTQSVAHTERTWWLLAINPYVVVADAAPGREAFNGSSADPLAAIRDGVRSARAGAGEPYSTCPASISGVEEIDPSTAPVWPLGLAVNLLLGAGAVVLTVRRLRIPQGKLARGTRVA</sequence>
<dbReference type="RefSeq" id="WP_245700800.1">
    <property type="nucleotide sequence ID" value="NZ_FMYH01000001.1"/>
</dbReference>
<dbReference type="AlphaFoldDB" id="A0A1G6GN34"/>
<dbReference type="STRING" id="1814289.SAMN05216410_0305"/>
<accession>A0A1G6GN34</accession>
<feature type="transmembrane region" description="Helical" evidence="1">
    <location>
        <begin position="137"/>
        <end position="160"/>
    </location>
</feature>
<feature type="transmembrane region" description="Helical" evidence="1">
    <location>
        <begin position="52"/>
        <end position="72"/>
    </location>
</feature>
<gene>
    <name evidence="2" type="ORF">SAMN05216410_0305</name>
</gene>
<organism evidence="2 3">
    <name type="scientific">Sanguibacter gelidistatuariae</name>
    <dbReference type="NCBI Taxonomy" id="1814289"/>
    <lineage>
        <taxon>Bacteria</taxon>
        <taxon>Bacillati</taxon>
        <taxon>Actinomycetota</taxon>
        <taxon>Actinomycetes</taxon>
        <taxon>Micrococcales</taxon>
        <taxon>Sanguibacteraceae</taxon>
        <taxon>Sanguibacter</taxon>
    </lineage>
</organism>
<feature type="transmembrane region" description="Helical" evidence="1">
    <location>
        <begin position="202"/>
        <end position="224"/>
    </location>
</feature>